<evidence type="ECO:0000256" key="15">
    <source>
        <dbReference type="ARBA" id="ARBA00047359"/>
    </source>
</evidence>
<comment type="catalytic activity">
    <reaction evidence="16 20">
        <text>hydrogencarbonate + L-glutamine + 2 ATP + H2O = carbamoyl phosphate + L-glutamate + 2 ADP + phosphate + 2 H(+)</text>
        <dbReference type="Rhea" id="RHEA:18633"/>
        <dbReference type="ChEBI" id="CHEBI:15377"/>
        <dbReference type="ChEBI" id="CHEBI:15378"/>
        <dbReference type="ChEBI" id="CHEBI:17544"/>
        <dbReference type="ChEBI" id="CHEBI:29985"/>
        <dbReference type="ChEBI" id="CHEBI:30616"/>
        <dbReference type="ChEBI" id="CHEBI:43474"/>
        <dbReference type="ChEBI" id="CHEBI:58228"/>
        <dbReference type="ChEBI" id="CHEBI:58359"/>
        <dbReference type="ChEBI" id="CHEBI:456216"/>
        <dbReference type="EC" id="6.3.5.5"/>
    </reaction>
</comment>
<evidence type="ECO:0000256" key="13">
    <source>
        <dbReference type="ARBA" id="ARBA00022975"/>
    </source>
</evidence>
<evidence type="ECO:0000256" key="12">
    <source>
        <dbReference type="ARBA" id="ARBA00022842"/>
    </source>
</evidence>
<comment type="domain">
    <text evidence="20">The large subunit is composed of 2 ATP-grasp domains that are involved in binding the 2 ATP molecules needed for carbamoyl phosphate synthesis. The N-terminal ATP-grasp domain (referred to as the carboxyphosphate synthetic component) catalyzes the ATP-dependent phosphorylation of hydrogencarbonate to carboxyphosphate and the subsequent nucleophilic attack by ammonia to form a carbamate intermediate. The C-terminal ATP-grasp domain (referred to as the carbamoyl phosphate synthetic component) then catalyzes the phosphorylation of carbamate with the second ATP to form the end product carbamoyl phosphate. The reactive and unstable enzyme intermediates are sequentially channeled from one active site to the next through the interior of the protein over a distance of at least 96 A.</text>
</comment>
<dbReference type="PRINTS" id="PR00098">
    <property type="entry name" value="CPSASE"/>
</dbReference>
<feature type="binding site" evidence="20">
    <location>
        <position position="817"/>
    </location>
    <ligand>
        <name>Mn(2+)</name>
        <dbReference type="ChEBI" id="CHEBI:29035"/>
        <label>3</label>
    </ligand>
</feature>
<dbReference type="PANTHER" id="PTHR11405">
    <property type="entry name" value="CARBAMOYLTRANSFERASE FAMILY MEMBER"/>
    <property type="match status" value="1"/>
</dbReference>
<comment type="function">
    <text evidence="17 20">Large subunit of the glutamine-dependent carbamoyl phosphate synthetase (CPSase). CPSase catalyzes the formation of carbamoyl phosphate from the ammonia moiety of glutamine, carbonate, and phosphate donated by ATP, constituting the first step of 2 biosynthetic pathways, one leading to arginine and/or urea and the other to pyrimidine nucleotides. The large subunit (synthetase) binds the substrates ammonia (free or transferred from glutamine from the small subunit), hydrogencarbonate and ATP and carries out an ATP-coupled ligase reaction, activating hydrogencarbonate by forming carboxy phosphate which reacts with ammonia to form carbamoyl phosphate.</text>
</comment>
<dbReference type="FunFam" id="3.30.470.20:FF:000007">
    <property type="entry name" value="Carbamoyl-phosphate synthase large chain"/>
    <property type="match status" value="1"/>
</dbReference>
<evidence type="ECO:0000256" key="11">
    <source>
        <dbReference type="ARBA" id="ARBA00022840"/>
    </source>
</evidence>
<feature type="binding site" evidence="20">
    <location>
        <position position="176"/>
    </location>
    <ligand>
        <name>ATP</name>
        <dbReference type="ChEBI" id="CHEBI:30616"/>
        <label>1</label>
    </ligand>
</feature>
<dbReference type="InterPro" id="IPR005483">
    <property type="entry name" value="CPSase_dom"/>
</dbReference>
<dbReference type="PROSITE" id="PS50975">
    <property type="entry name" value="ATP_GRASP"/>
    <property type="match status" value="2"/>
</dbReference>
<dbReference type="InterPro" id="IPR013815">
    <property type="entry name" value="ATP_grasp_subdomain_1"/>
</dbReference>
<evidence type="ECO:0000259" key="21">
    <source>
        <dbReference type="PROSITE" id="PS50975"/>
    </source>
</evidence>
<feature type="binding site" evidence="20">
    <location>
        <position position="169"/>
    </location>
    <ligand>
        <name>ATP</name>
        <dbReference type="ChEBI" id="CHEBI:30616"/>
        <label>1</label>
    </ligand>
</feature>
<keyword evidence="11 20" id="KW-0067">ATP-binding</keyword>
<dbReference type="GO" id="GO:0005737">
    <property type="term" value="C:cytoplasm"/>
    <property type="evidence" value="ECO:0007669"/>
    <property type="project" value="TreeGrafter"/>
</dbReference>
<dbReference type="FunFam" id="3.30.470.20:FF:000026">
    <property type="entry name" value="Carbamoyl-phosphate synthase large chain"/>
    <property type="match status" value="1"/>
</dbReference>
<dbReference type="InterPro" id="IPR036897">
    <property type="entry name" value="CarbamoylP_synth_lsu_oligo_sf"/>
</dbReference>
<keyword evidence="14" id="KW-0464">Manganese</keyword>
<dbReference type="HAMAP" id="MF_01210_A">
    <property type="entry name" value="CPSase_L_chain_A"/>
    <property type="match status" value="1"/>
</dbReference>
<feature type="binding site" evidence="20">
    <location>
        <position position="775"/>
    </location>
    <ligand>
        <name>ATP</name>
        <dbReference type="ChEBI" id="CHEBI:30616"/>
        <label>2</label>
    </ligand>
</feature>
<dbReference type="GO" id="GO:0006526">
    <property type="term" value="P:L-arginine biosynthetic process"/>
    <property type="evidence" value="ECO:0007669"/>
    <property type="project" value="UniProtKB-UniRule"/>
</dbReference>
<feature type="binding site" evidence="20">
    <location>
        <position position="301"/>
    </location>
    <ligand>
        <name>Mn(2+)</name>
        <dbReference type="ChEBI" id="CHEBI:29035"/>
        <label>2</label>
    </ligand>
</feature>
<feature type="binding site" evidence="20">
    <location>
        <position position="774"/>
    </location>
    <ligand>
        <name>ATP</name>
        <dbReference type="ChEBI" id="CHEBI:30616"/>
        <label>2</label>
    </ligand>
</feature>
<dbReference type="NCBIfam" id="NF003671">
    <property type="entry name" value="PRK05294.1"/>
    <property type="match status" value="1"/>
</dbReference>
<dbReference type="Gene3D" id="3.40.50.20">
    <property type="match status" value="2"/>
</dbReference>
<feature type="binding site" evidence="20">
    <location>
        <position position="749"/>
    </location>
    <ligand>
        <name>ATP</name>
        <dbReference type="ChEBI" id="CHEBI:30616"/>
        <label>2</label>
    </ligand>
</feature>
<dbReference type="Gene3D" id="3.30.1490.20">
    <property type="entry name" value="ATP-grasp fold, A domain"/>
    <property type="match status" value="1"/>
</dbReference>
<comment type="subunit">
    <text evidence="19 20">Composed of two chains; the small (or glutamine) chain promotes the hydrolysis of glutamine to ammonia, which is used by the large (or ammonia) chain to synthesize carbamoyl phosphate. Tetramer of heterodimers (alpha,beta)4.</text>
</comment>
<feature type="binding site" evidence="20">
    <location>
        <position position="744"/>
    </location>
    <ligand>
        <name>ATP</name>
        <dbReference type="ChEBI" id="CHEBI:30616"/>
        <label>2</label>
    </ligand>
</feature>
<feature type="binding site" evidence="20">
    <location>
        <position position="829"/>
    </location>
    <ligand>
        <name>Mn(2+)</name>
        <dbReference type="ChEBI" id="CHEBI:29035"/>
        <label>3</label>
    </ligand>
</feature>
<feature type="region of interest" description="Carboxyphosphate synthetic domain" evidence="20">
    <location>
        <begin position="1"/>
        <end position="402"/>
    </location>
</feature>
<dbReference type="Pfam" id="PF25596">
    <property type="entry name" value="CPSase_L_D1"/>
    <property type="match status" value="2"/>
</dbReference>
<dbReference type="InterPro" id="IPR033937">
    <property type="entry name" value="MGS_CPS_CarB"/>
</dbReference>
<comment type="cofactor">
    <cofactor evidence="1">
        <name>Mn(2+)</name>
        <dbReference type="ChEBI" id="CHEBI:29035"/>
    </cofactor>
</comment>
<dbReference type="FunFam" id="3.40.50.20:FF:000003">
    <property type="entry name" value="Carbamoyl-phosphate synthase large chain"/>
    <property type="match status" value="1"/>
</dbReference>
<reference evidence="23" key="1">
    <citation type="journal article" date="2020" name="mSystems">
        <title>Genome- and Community-Level Interaction Insights into Carbon Utilization and Element Cycling Functions of Hydrothermarchaeota in Hydrothermal Sediment.</title>
        <authorList>
            <person name="Zhou Z."/>
            <person name="Liu Y."/>
            <person name="Xu W."/>
            <person name="Pan J."/>
            <person name="Luo Z.H."/>
            <person name="Li M."/>
        </authorList>
    </citation>
    <scope>NUCLEOTIDE SEQUENCE [LARGE SCALE GENOMIC DNA]</scope>
    <source>
        <strain evidence="23">SpSt-86</strain>
    </source>
</reference>
<evidence type="ECO:0000256" key="4">
    <source>
        <dbReference type="ARBA" id="ARBA00009799"/>
    </source>
</evidence>
<comment type="catalytic activity">
    <reaction evidence="15 20">
        <text>hydrogencarbonate + NH4(+) + 2 ATP = carbamoyl phosphate + 2 ADP + phosphate + 2 H(+)</text>
        <dbReference type="Rhea" id="RHEA:18029"/>
        <dbReference type="ChEBI" id="CHEBI:15378"/>
        <dbReference type="ChEBI" id="CHEBI:17544"/>
        <dbReference type="ChEBI" id="CHEBI:28938"/>
        <dbReference type="ChEBI" id="CHEBI:30616"/>
        <dbReference type="ChEBI" id="CHEBI:43474"/>
        <dbReference type="ChEBI" id="CHEBI:58228"/>
        <dbReference type="ChEBI" id="CHEBI:456216"/>
        <dbReference type="EC" id="6.3.4.16"/>
    </reaction>
</comment>
<feature type="binding site" evidence="20">
    <location>
        <position position="301"/>
    </location>
    <ligand>
        <name>Mg(2+)</name>
        <dbReference type="ChEBI" id="CHEBI:18420"/>
        <label>2</label>
    </ligand>
</feature>
<feature type="binding site" evidence="20">
    <location>
        <position position="285"/>
    </location>
    <ligand>
        <name>Mg(2+)</name>
        <dbReference type="ChEBI" id="CHEBI:18420"/>
        <label>1</label>
    </ligand>
</feature>
<keyword evidence="7 20" id="KW-0028">Amino-acid biosynthesis</keyword>
<evidence type="ECO:0000256" key="9">
    <source>
        <dbReference type="ARBA" id="ARBA00022737"/>
    </source>
</evidence>
<evidence type="ECO:0000256" key="7">
    <source>
        <dbReference type="ARBA" id="ARBA00022605"/>
    </source>
</evidence>
<keyword evidence="9 20" id="KW-0677">Repeat</keyword>
<feature type="binding site" evidence="20">
    <location>
        <position position="742"/>
    </location>
    <ligand>
        <name>ATP</name>
        <dbReference type="ChEBI" id="CHEBI:30616"/>
        <label>2</label>
    </ligand>
</feature>
<evidence type="ECO:0000256" key="10">
    <source>
        <dbReference type="ARBA" id="ARBA00022741"/>
    </source>
</evidence>
<dbReference type="SUPFAM" id="SSF52440">
    <property type="entry name" value="PreATP-grasp domain"/>
    <property type="match status" value="2"/>
</dbReference>
<feature type="binding site" evidence="20">
    <location>
        <position position="299"/>
    </location>
    <ligand>
        <name>Mg(2+)</name>
        <dbReference type="ChEBI" id="CHEBI:18420"/>
        <label>1</label>
    </ligand>
</feature>
<feature type="binding site" evidence="20">
    <location>
        <position position="241"/>
    </location>
    <ligand>
        <name>ATP</name>
        <dbReference type="ChEBI" id="CHEBI:30616"/>
        <label>1</label>
    </ligand>
</feature>
<comment type="similarity">
    <text evidence="4 20">Belongs to the CarB family.</text>
</comment>
<keyword evidence="5 20" id="KW-0055">Arginine biosynthesis</keyword>
<dbReference type="SUPFAM" id="SSF52335">
    <property type="entry name" value="Methylglyoxal synthase-like"/>
    <property type="match status" value="1"/>
</dbReference>
<dbReference type="InterPro" id="IPR058047">
    <property type="entry name" value="CPSase_preATP-grasp"/>
</dbReference>
<dbReference type="Pfam" id="PF02786">
    <property type="entry name" value="CPSase_L_D2"/>
    <property type="match status" value="2"/>
</dbReference>
<dbReference type="UniPathway" id="UPA00070">
    <property type="reaction ID" value="UER00115"/>
</dbReference>
<dbReference type="FunFam" id="3.30.1490.20:FF:000001">
    <property type="entry name" value="Carbamoyl-phosphate synthase large chain"/>
    <property type="match status" value="1"/>
</dbReference>
<dbReference type="InterPro" id="IPR016185">
    <property type="entry name" value="PreATP-grasp_dom_sf"/>
</dbReference>
<evidence type="ECO:0000256" key="3">
    <source>
        <dbReference type="ARBA" id="ARBA00005077"/>
    </source>
</evidence>
<evidence type="ECO:0000256" key="19">
    <source>
        <dbReference type="ARBA" id="ARBA00062056"/>
    </source>
</evidence>
<dbReference type="PANTHER" id="PTHR11405:SF53">
    <property type="entry name" value="CARBAMOYL-PHOSPHATE SYNTHASE [AMMONIA], MITOCHONDRIAL"/>
    <property type="match status" value="1"/>
</dbReference>
<dbReference type="Gene3D" id="1.10.1030.10">
    <property type="entry name" value="Carbamoyl-phosphate synthetase, large subunit oligomerisation domain"/>
    <property type="match status" value="1"/>
</dbReference>
<feature type="domain" description="MGS-like" evidence="22">
    <location>
        <begin position="947"/>
        <end position="1105"/>
    </location>
</feature>
<keyword evidence="6 20" id="KW-0436">Ligase</keyword>
<dbReference type="SMART" id="SM01096">
    <property type="entry name" value="CPSase_L_D3"/>
    <property type="match status" value="1"/>
</dbReference>
<dbReference type="GO" id="GO:0046872">
    <property type="term" value="F:metal ion binding"/>
    <property type="evidence" value="ECO:0007669"/>
    <property type="project" value="UniProtKB-KW"/>
</dbReference>
<keyword evidence="10 20" id="KW-0547">Nucleotide-binding</keyword>
<evidence type="ECO:0000256" key="8">
    <source>
        <dbReference type="ARBA" id="ARBA00022723"/>
    </source>
</evidence>
<dbReference type="InterPro" id="IPR036914">
    <property type="entry name" value="MGS-like_dom_sf"/>
</dbReference>
<dbReference type="Gene3D" id="3.30.470.20">
    <property type="entry name" value="ATP-grasp fold, B domain"/>
    <property type="match status" value="2"/>
</dbReference>
<feature type="binding site" evidence="20">
    <location>
        <position position="175"/>
    </location>
    <ligand>
        <name>ATP</name>
        <dbReference type="ChEBI" id="CHEBI:30616"/>
        <label>1</label>
    </ligand>
</feature>
<dbReference type="Pfam" id="PF02142">
    <property type="entry name" value="MGS"/>
    <property type="match status" value="1"/>
</dbReference>
<dbReference type="PROSITE" id="PS00867">
    <property type="entry name" value="CPSASE_2"/>
    <property type="match status" value="2"/>
</dbReference>
<evidence type="ECO:0000256" key="17">
    <source>
        <dbReference type="ARBA" id="ARBA00057223"/>
    </source>
</evidence>
<dbReference type="Pfam" id="PF02787">
    <property type="entry name" value="CPSase_L_D3"/>
    <property type="match status" value="1"/>
</dbReference>
<evidence type="ECO:0000259" key="22">
    <source>
        <dbReference type="PROSITE" id="PS51855"/>
    </source>
</evidence>
<keyword evidence="12" id="KW-0460">Magnesium</keyword>
<protein>
    <recommendedName>
        <fullName evidence="20">Carbamoyl phosphate synthase large chain</fullName>
        <ecNumber evidence="20">6.3.4.16</ecNumber>
        <ecNumber evidence="20">6.3.5.5</ecNumber>
    </recommendedName>
    <alternativeName>
        <fullName evidence="20">Carbamoyl phosphate synthetase ammonia chain</fullName>
    </alternativeName>
</protein>
<dbReference type="UniPathway" id="UPA00068">
    <property type="reaction ID" value="UER00171"/>
</dbReference>
<feature type="region of interest" description="Allosteric domain" evidence="20">
    <location>
        <begin position="947"/>
        <end position="1109"/>
    </location>
</feature>
<dbReference type="SUPFAM" id="SSF48108">
    <property type="entry name" value="Carbamoyl phosphate synthetase, large subunit connection domain"/>
    <property type="match status" value="1"/>
</dbReference>
<comment type="caution">
    <text evidence="20">Lacks conserved residue(s) required for the propagation of feature annotation.</text>
</comment>
<dbReference type="PROSITE" id="PS51855">
    <property type="entry name" value="MGS"/>
    <property type="match status" value="1"/>
</dbReference>
<feature type="binding site" evidence="20">
    <location>
        <position position="285"/>
    </location>
    <ligand>
        <name>Mn(2+)</name>
        <dbReference type="ChEBI" id="CHEBI:29035"/>
        <label>1</label>
    </ligand>
</feature>
<dbReference type="EC" id="6.3.4.16" evidence="20"/>
<feature type="binding site" evidence="20">
    <location>
        <position position="299"/>
    </location>
    <ligand>
        <name>Mn(2+)</name>
        <dbReference type="ChEBI" id="CHEBI:29035"/>
        <label>2</label>
    </ligand>
</feature>
<feature type="binding site" evidence="20">
    <location>
        <position position="215"/>
    </location>
    <ligand>
        <name>ATP</name>
        <dbReference type="ChEBI" id="CHEBI:30616"/>
        <label>1</label>
    </ligand>
</feature>
<feature type="binding site" evidence="20">
    <location>
        <position position="776"/>
    </location>
    <ligand>
        <name>ATP</name>
        <dbReference type="ChEBI" id="CHEBI:30616"/>
        <label>2</label>
    </ligand>
</feature>
<dbReference type="AlphaFoldDB" id="A0A832MMK6"/>
<feature type="domain" description="ATP-grasp" evidence="21">
    <location>
        <begin position="667"/>
        <end position="858"/>
    </location>
</feature>
<feature type="binding site" evidence="20">
    <location>
        <position position="777"/>
    </location>
    <ligand>
        <name>ATP</name>
        <dbReference type="ChEBI" id="CHEBI:30616"/>
        <label>2</label>
    </ligand>
</feature>
<feature type="binding site" evidence="20">
    <location>
        <position position="831"/>
    </location>
    <ligand>
        <name>Mg(2+)</name>
        <dbReference type="ChEBI" id="CHEBI:18420"/>
        <label>4</label>
    </ligand>
</feature>
<feature type="binding site" evidence="20">
    <location>
        <position position="817"/>
    </location>
    <ligand>
        <name>ATP</name>
        <dbReference type="ChEBI" id="CHEBI:30616"/>
        <label>2</label>
    </ligand>
</feature>
<comment type="pathway">
    <text evidence="2 20">Pyrimidine metabolism; UMP biosynthesis via de novo pathway; (S)-dihydroorotate from bicarbonate: step 1/3.</text>
</comment>
<feature type="binding site" evidence="20">
    <location>
        <position position="817"/>
    </location>
    <ligand>
        <name>Mg(2+)</name>
        <dbReference type="ChEBI" id="CHEBI:18420"/>
        <label>3</label>
    </ligand>
</feature>
<evidence type="ECO:0000256" key="5">
    <source>
        <dbReference type="ARBA" id="ARBA00022571"/>
    </source>
</evidence>
<organism evidence="23">
    <name type="scientific">Pseudothermotoga hypogea</name>
    <dbReference type="NCBI Taxonomy" id="57487"/>
    <lineage>
        <taxon>Bacteria</taxon>
        <taxon>Thermotogati</taxon>
        <taxon>Thermotogota</taxon>
        <taxon>Thermotogae</taxon>
        <taxon>Thermotogales</taxon>
        <taxon>Thermotogaceae</taxon>
        <taxon>Pseudothermotoga</taxon>
    </lineage>
</organism>
<feature type="binding site" evidence="20">
    <location>
        <position position="299"/>
    </location>
    <ligand>
        <name>Mn(2+)</name>
        <dbReference type="ChEBI" id="CHEBI:29035"/>
        <label>1</label>
    </ligand>
</feature>
<dbReference type="Gene3D" id="3.40.50.1380">
    <property type="entry name" value="Methylglyoxal synthase-like domain"/>
    <property type="match status" value="1"/>
</dbReference>
<dbReference type="HAMAP" id="MF_01210_B">
    <property type="entry name" value="CPSase_L_chain_B"/>
    <property type="match status" value="1"/>
</dbReference>
<dbReference type="InterPro" id="IPR011761">
    <property type="entry name" value="ATP-grasp"/>
</dbReference>
<dbReference type="EC" id="6.3.5.5" evidence="20"/>
<comment type="function">
    <text evidence="18">Small subunit of the glutamine-dependent carbamoyl phosphate synthetase (CPSase). CPSase catalyzes the formation of carbamoyl phosphate from the ammonia moiety of glutamine, carbonate, and phosphate donated by ATP, constituting the first step of the biosynthetic pathway leading to pyrimidine nucleotides. The large subunit (synthetase) binds the substrates ammonia (free or transferred from glutamine from the small subunit), hydrogencarbonate and ATP and carries out an ATP-coupled ligase reaction, activating hydrogencarbonate by forming carboxy phosphate which reacts with ammonia to form carbamoyl phosphate.</text>
</comment>
<feature type="domain" description="ATP-grasp" evidence="21">
    <location>
        <begin position="133"/>
        <end position="328"/>
    </location>
</feature>
<feature type="binding site" evidence="20">
    <location>
        <position position="831"/>
    </location>
    <ligand>
        <name>Mn(2+)</name>
        <dbReference type="ChEBI" id="CHEBI:29035"/>
        <label>4</label>
    </ligand>
</feature>
<feature type="binding site" evidence="20">
    <location>
        <position position="299"/>
    </location>
    <ligand>
        <name>ATP</name>
        <dbReference type="ChEBI" id="CHEBI:30616"/>
        <label>1</label>
    </ligand>
</feature>
<gene>
    <name evidence="20 23" type="primary">carB</name>
    <name evidence="23" type="ORF">ENW55_02685</name>
</gene>
<dbReference type="GO" id="GO:0004087">
    <property type="term" value="F:carbamoyl-phosphate synthase (ammonia) activity"/>
    <property type="evidence" value="ECO:0007669"/>
    <property type="project" value="UniProtKB-EC"/>
</dbReference>
<accession>A0A832MMK6</accession>
<name>A0A832MMK6_9THEM</name>
<dbReference type="InterPro" id="IPR005480">
    <property type="entry name" value="CPSase_lsu_oligo"/>
</dbReference>
<evidence type="ECO:0000256" key="14">
    <source>
        <dbReference type="ARBA" id="ARBA00023211"/>
    </source>
</evidence>
<feature type="binding site" evidence="20">
    <location>
        <position position="829"/>
    </location>
    <ligand>
        <name>Mg(2+)</name>
        <dbReference type="ChEBI" id="CHEBI:18420"/>
        <label>4</label>
    </ligand>
</feature>
<dbReference type="GO" id="GO:0044205">
    <property type="term" value="P:'de novo' UMP biosynthetic process"/>
    <property type="evidence" value="ECO:0007669"/>
    <property type="project" value="UniProtKB-UniRule"/>
</dbReference>
<proteinExistence type="inferred from homology"/>
<feature type="binding site" evidence="20">
    <location>
        <position position="299"/>
    </location>
    <ligand>
        <name>Mg(2+)</name>
        <dbReference type="ChEBI" id="CHEBI:18420"/>
        <label>2</label>
    </ligand>
</feature>
<feature type="binding site" evidence="20">
    <location>
        <position position="242"/>
    </location>
    <ligand>
        <name>ATP</name>
        <dbReference type="ChEBI" id="CHEBI:30616"/>
        <label>1</label>
    </ligand>
</feature>
<keyword evidence="8" id="KW-0479">Metal-binding</keyword>
<dbReference type="FunFam" id="3.40.50.20:FF:000001">
    <property type="entry name" value="Carbamoyl-phosphate synthase large chain"/>
    <property type="match status" value="1"/>
</dbReference>
<dbReference type="FunFam" id="1.10.1030.10:FF:000002">
    <property type="entry name" value="Carbamoyl-phosphate synthase large chain"/>
    <property type="match status" value="1"/>
</dbReference>
<feature type="binding site" evidence="20">
    <location>
        <position position="243"/>
    </location>
    <ligand>
        <name>ATP</name>
        <dbReference type="ChEBI" id="CHEBI:30616"/>
        <label>1</label>
    </ligand>
</feature>
<feature type="binding site" evidence="20">
    <location>
        <position position="208"/>
    </location>
    <ligand>
        <name>ATP</name>
        <dbReference type="ChEBI" id="CHEBI:30616"/>
        <label>1</label>
    </ligand>
</feature>
<evidence type="ECO:0000256" key="16">
    <source>
        <dbReference type="ARBA" id="ARBA00048816"/>
    </source>
</evidence>
<feature type="binding site" evidence="20">
    <location>
        <position position="210"/>
    </location>
    <ligand>
        <name>ATP</name>
        <dbReference type="ChEBI" id="CHEBI:30616"/>
        <label>1</label>
    </ligand>
</feature>
<dbReference type="NCBIfam" id="NF009455">
    <property type="entry name" value="PRK12815.1"/>
    <property type="match status" value="1"/>
</dbReference>
<dbReference type="SUPFAM" id="SSF56059">
    <property type="entry name" value="Glutathione synthetase ATP-binding domain-like"/>
    <property type="match status" value="2"/>
</dbReference>
<feature type="binding site" evidence="20">
    <location>
        <position position="285"/>
    </location>
    <ligand>
        <name>ATP</name>
        <dbReference type="ChEBI" id="CHEBI:30616"/>
        <label>1</label>
    </ligand>
</feature>
<feature type="binding site" evidence="20">
    <location>
        <position position="829"/>
    </location>
    <ligand>
        <name>Mn(2+)</name>
        <dbReference type="ChEBI" id="CHEBI:29035"/>
        <label>4</label>
    </ligand>
</feature>
<evidence type="ECO:0000256" key="20">
    <source>
        <dbReference type="HAMAP-Rule" id="MF_01210"/>
    </source>
</evidence>
<dbReference type="GO" id="GO:0006541">
    <property type="term" value="P:glutamine metabolic process"/>
    <property type="evidence" value="ECO:0007669"/>
    <property type="project" value="TreeGrafter"/>
</dbReference>
<dbReference type="InterPro" id="IPR006275">
    <property type="entry name" value="CPSase_lsu"/>
</dbReference>
<comment type="caution">
    <text evidence="23">The sequence shown here is derived from an EMBL/GenBank/DDBJ whole genome shotgun (WGS) entry which is preliminary data.</text>
</comment>
<dbReference type="GO" id="GO:0004088">
    <property type="term" value="F:carbamoyl-phosphate synthase (glutamine-hydrolyzing) activity"/>
    <property type="evidence" value="ECO:0007669"/>
    <property type="project" value="UniProtKB-UniRule"/>
</dbReference>
<feature type="binding site" evidence="20">
    <location>
        <position position="129"/>
    </location>
    <ligand>
        <name>ATP</name>
        <dbReference type="ChEBI" id="CHEBI:30616"/>
        <label>1</label>
    </ligand>
</feature>
<evidence type="ECO:0000256" key="1">
    <source>
        <dbReference type="ARBA" id="ARBA00001936"/>
    </source>
</evidence>
<feature type="binding site" evidence="20">
    <location>
        <position position="829"/>
    </location>
    <ligand>
        <name>ATP</name>
        <dbReference type="ChEBI" id="CHEBI:30616"/>
        <label>2</label>
    </ligand>
</feature>
<dbReference type="SMART" id="SM00851">
    <property type="entry name" value="MGS"/>
    <property type="match status" value="1"/>
</dbReference>
<dbReference type="PROSITE" id="PS00866">
    <property type="entry name" value="CPSASE_1"/>
    <property type="match status" value="2"/>
</dbReference>
<dbReference type="SMART" id="SM01209">
    <property type="entry name" value="GARS_A"/>
    <property type="match status" value="1"/>
</dbReference>
<dbReference type="EMBL" id="DTKQ01000024">
    <property type="protein sequence ID" value="HGZ78874.1"/>
    <property type="molecule type" value="Genomic_DNA"/>
</dbReference>
<comment type="cofactor">
    <cofactor evidence="20">
        <name>Mg(2+)</name>
        <dbReference type="ChEBI" id="CHEBI:18420"/>
    </cofactor>
    <cofactor evidence="20">
        <name>Mn(2+)</name>
        <dbReference type="ChEBI" id="CHEBI:29035"/>
    </cofactor>
    <text evidence="20">Binds 4 Mg(2+) or Mn(2+) ions per subunit.</text>
</comment>
<evidence type="ECO:0000256" key="18">
    <source>
        <dbReference type="ARBA" id="ARBA00060037"/>
    </source>
</evidence>
<feature type="binding site" evidence="20">
    <location>
        <position position="703"/>
    </location>
    <ligand>
        <name>ATP</name>
        <dbReference type="ChEBI" id="CHEBI:30616"/>
        <label>2</label>
    </ligand>
</feature>
<dbReference type="InterPro" id="IPR005479">
    <property type="entry name" value="CPAse_ATP-bd"/>
</dbReference>
<keyword evidence="13 20" id="KW-0665">Pyrimidine biosynthesis</keyword>
<comment type="pathway">
    <text evidence="3 20">Amino-acid biosynthesis; L-arginine biosynthesis; carbamoyl phosphate from bicarbonate: step 1/1.</text>
</comment>
<dbReference type="CDD" id="cd01424">
    <property type="entry name" value="MGS_CPS_II"/>
    <property type="match status" value="1"/>
</dbReference>
<feature type="binding site" evidence="20">
    <location>
        <position position="829"/>
    </location>
    <ligand>
        <name>Mg(2+)</name>
        <dbReference type="ChEBI" id="CHEBI:18420"/>
        <label>3</label>
    </ligand>
</feature>
<evidence type="ECO:0000313" key="23">
    <source>
        <dbReference type="EMBL" id="HGZ78874.1"/>
    </source>
</evidence>
<evidence type="ECO:0000256" key="6">
    <source>
        <dbReference type="ARBA" id="ARBA00022598"/>
    </source>
</evidence>
<sequence>MPKRQDLKRILVIGSGPITIGQAAEFDYSGTQALKALKSLGYHVIVVNSNSATIMTDPQFSDAVYIEPLEATYLERIIARERPDAILCTMGGQTALNLAMELYKKGILEKYNVQLIGANVETIEKAEDREFFKEAMHEAGLAVLKSQTVSRIADALQVAHELGYPVVVRPSFTLGGSGGGVAYNEDELISIVSRGLIESPAKTVLIEESVIGWKEYELEVMRDCAGNFIVVCSIENFDPMGIHTGDSITVAPAQTLTDREYQAMRDAALKAMAAIKMETGGCNIQFAVNPQDGRMVVIEINPRVSRSSALASKATGYPIAKVAAMLAVGLRLDEIANSITQKTSAAFEPSIDYVVVKMPRFQLEKFPACDPKLGTQMKSVGEVMAIGRTFKEALGKALRSLELDKTPKLDLNHIREYLANPTPERISYIFAAFRQGFSVEEVHRLTKIDKWFLEEIKEVMDFERQIKNRKTNDPNILRKAKEWGFSDRELAEMLQISEKEVRRFRKSFGIKPVFKMVDTCAAEFEAATPYFYSTYNGVENEAIPSNKKKIVVLGSGPNRIGQGIEFDYANVHAVWAFREEGYEVIMINSNPETVSTDYDTSDRLYFEPLTVEDILEVVENEEPEGVVVSFGGQTPLKLAKELTSEGVKILGTDFEQIDIAEDRARFASFLKKLKLKAPSFKIVTSVEEALRVVDELGFPVLVRPSYVLGGRAMAVVESKKDLVEYVSQAALVSQGHPLVLDEFLEDAIELDVDVVCDGESVWIAGLMEQIEEAGIHSGDSACVLPPVSLSDDLIDRIEDVVFKLVKGMKIVGPANVQLAIKDEEIYVIELNPRVSRTFPFVSKAIGIAVAEIAAKVLIGRKLVDLLKPYFPYKTRKVVSKDISEFRGGLIPTPWPSYYSVKEVVIPFHKFPNVDTLLGPEMRSTGEVMGIGETFAEAFGKAQLAAENHFPIKGVLVSVRDRDKREIVPLVSYLYDLGYEIYATNGTAKALKAVGIPAIAVPKVGEGRPNVIDLIDQHKVDLVVITQSNERTDEIHEIDPEAKAPLSFDSRRTVGYRIRTEALRNRIPCITTIEAFRAMVSAVRQSRLNDFPVRSLKELHALNFANPTSS</sequence>
<evidence type="ECO:0000256" key="2">
    <source>
        <dbReference type="ARBA" id="ARBA00004812"/>
    </source>
</evidence>
<dbReference type="InterPro" id="IPR011607">
    <property type="entry name" value="MGS-like_dom"/>
</dbReference>
<dbReference type="NCBIfam" id="TIGR01369">
    <property type="entry name" value="CPSaseII_lrg"/>
    <property type="match status" value="1"/>
</dbReference>
<dbReference type="GO" id="GO:0005524">
    <property type="term" value="F:ATP binding"/>
    <property type="evidence" value="ECO:0007669"/>
    <property type="project" value="UniProtKB-UniRule"/>
</dbReference>